<protein>
    <recommendedName>
        <fullName evidence="4">FHA domain-containing protein</fullName>
    </recommendedName>
</protein>
<comment type="caution">
    <text evidence="2">The sequence shown here is derived from an EMBL/GenBank/DDBJ whole genome shotgun (WGS) entry which is preliminary data.</text>
</comment>
<reference evidence="3" key="1">
    <citation type="submission" date="2016-04" db="EMBL/GenBank/DDBJ databases">
        <title>Cephalotus genome sequencing.</title>
        <authorList>
            <person name="Fukushima K."/>
            <person name="Hasebe M."/>
            <person name="Fang X."/>
        </authorList>
    </citation>
    <scope>NUCLEOTIDE SEQUENCE [LARGE SCALE GENOMIC DNA]</scope>
    <source>
        <strain evidence="3">cv. St1</strain>
    </source>
</reference>
<feature type="compositionally biased region" description="Acidic residues" evidence="1">
    <location>
        <begin position="244"/>
        <end position="300"/>
    </location>
</feature>
<dbReference type="InterPro" id="IPR008984">
    <property type="entry name" value="SMAD_FHA_dom_sf"/>
</dbReference>
<keyword evidence="3" id="KW-1185">Reference proteome</keyword>
<evidence type="ECO:0000256" key="1">
    <source>
        <dbReference type="SAM" id="MobiDB-lite"/>
    </source>
</evidence>
<sequence length="300" mass="34655">MEIEGEDGSRTKLKPDSKTVFGRGSGFNTEDRSVSRRHVLFQVQSPVSKTDTQTEPRVYFEVLGKNPIWVRSKKDGEDIRVYRRLESGYVEAGDWFCVSGQNPVWFSIRSGNEMAEVIDASTIDPVKEFGFLVIGHEFDQYPKRKISDMKDWDWFLEEPAKDSDDDEVFEGNGKRGIKKKRKKPEGNEDDDWTSERECDKDLITKLRKVSRSNYSTRSKNREKGQKRVRNGQRLTIGKNVCQTEENDEDEETLGGFIVDDDEVEPEEESDADEDDEESDMDDSDDDEEGSQEEEDRVEDE</sequence>
<feature type="region of interest" description="Disordered" evidence="1">
    <location>
        <begin position="163"/>
        <end position="197"/>
    </location>
</feature>
<dbReference type="Gene3D" id="2.60.200.20">
    <property type="match status" value="1"/>
</dbReference>
<evidence type="ECO:0008006" key="4">
    <source>
        <dbReference type="Google" id="ProtNLM"/>
    </source>
</evidence>
<dbReference type="SUPFAM" id="SSF49879">
    <property type="entry name" value="SMAD/FHA domain"/>
    <property type="match status" value="1"/>
</dbReference>
<dbReference type="AlphaFoldDB" id="A0A1Q3DEH7"/>
<gene>
    <name evidence="2" type="ORF">CFOL_v3_34237</name>
</gene>
<feature type="region of interest" description="Disordered" evidence="1">
    <location>
        <begin position="209"/>
        <end position="300"/>
    </location>
</feature>
<evidence type="ECO:0000313" key="3">
    <source>
        <dbReference type="Proteomes" id="UP000187406"/>
    </source>
</evidence>
<dbReference type="EMBL" id="BDDD01006670">
    <property type="protein sequence ID" value="GAV90835.1"/>
    <property type="molecule type" value="Genomic_DNA"/>
</dbReference>
<dbReference type="CDD" id="cd22671">
    <property type="entry name" value="FHA_APTX-like"/>
    <property type="match status" value="1"/>
</dbReference>
<feature type="compositionally biased region" description="Basic and acidic residues" evidence="1">
    <location>
        <begin position="7"/>
        <end position="17"/>
    </location>
</feature>
<proteinExistence type="predicted"/>
<dbReference type="InParanoid" id="A0A1Q3DEH7"/>
<dbReference type="Proteomes" id="UP000187406">
    <property type="component" value="Unassembled WGS sequence"/>
</dbReference>
<name>A0A1Q3DEH7_CEPFO</name>
<dbReference type="PANTHER" id="PTHR37733:SF1">
    <property type="entry name" value="SMAD_FHA DOMAIN-CONTAINING PROTEIN"/>
    <property type="match status" value="1"/>
</dbReference>
<organism evidence="2 3">
    <name type="scientific">Cephalotus follicularis</name>
    <name type="common">Albany pitcher plant</name>
    <dbReference type="NCBI Taxonomy" id="3775"/>
    <lineage>
        <taxon>Eukaryota</taxon>
        <taxon>Viridiplantae</taxon>
        <taxon>Streptophyta</taxon>
        <taxon>Embryophyta</taxon>
        <taxon>Tracheophyta</taxon>
        <taxon>Spermatophyta</taxon>
        <taxon>Magnoliopsida</taxon>
        <taxon>eudicotyledons</taxon>
        <taxon>Gunneridae</taxon>
        <taxon>Pentapetalae</taxon>
        <taxon>rosids</taxon>
        <taxon>fabids</taxon>
        <taxon>Oxalidales</taxon>
        <taxon>Cephalotaceae</taxon>
        <taxon>Cephalotus</taxon>
    </lineage>
</organism>
<dbReference type="STRING" id="3775.A0A1Q3DEH7"/>
<feature type="region of interest" description="Disordered" evidence="1">
    <location>
        <begin position="1"/>
        <end position="30"/>
    </location>
</feature>
<dbReference type="OrthoDB" id="688570at2759"/>
<dbReference type="PANTHER" id="PTHR37733">
    <property type="entry name" value="SMAD/FHA DOMAIN-CONTAINING PROTEIN"/>
    <property type="match status" value="1"/>
</dbReference>
<accession>A0A1Q3DEH7</accession>
<evidence type="ECO:0000313" key="2">
    <source>
        <dbReference type="EMBL" id="GAV90835.1"/>
    </source>
</evidence>
<dbReference type="FunCoup" id="A0A1Q3DEH7">
    <property type="interactions" value="637"/>
</dbReference>